<comment type="catalytic activity">
    <reaction evidence="5">
        <text>L-glutamyl-tRNA(Gln) + L-glutamine + ATP + H2O = L-glutaminyl-tRNA(Gln) + L-glutamate + ADP + phosphate + H(+)</text>
        <dbReference type="Rhea" id="RHEA:17521"/>
        <dbReference type="Rhea" id="RHEA-COMP:9681"/>
        <dbReference type="Rhea" id="RHEA-COMP:9684"/>
        <dbReference type="ChEBI" id="CHEBI:15377"/>
        <dbReference type="ChEBI" id="CHEBI:15378"/>
        <dbReference type="ChEBI" id="CHEBI:29985"/>
        <dbReference type="ChEBI" id="CHEBI:30616"/>
        <dbReference type="ChEBI" id="CHEBI:43474"/>
        <dbReference type="ChEBI" id="CHEBI:58359"/>
        <dbReference type="ChEBI" id="CHEBI:78520"/>
        <dbReference type="ChEBI" id="CHEBI:78521"/>
        <dbReference type="ChEBI" id="CHEBI:456216"/>
        <dbReference type="EC" id="6.3.5.7"/>
    </reaction>
</comment>
<keyword evidence="2 5" id="KW-0547">Nucleotide-binding</keyword>
<name>A0A1G2QXN0_9BACT</name>
<evidence type="ECO:0000259" key="6">
    <source>
        <dbReference type="Pfam" id="PF01425"/>
    </source>
</evidence>
<organism evidence="7 8">
    <name type="scientific">Candidatus Wildermuthbacteria bacterium RIFCSPHIGHO2_02_FULL_45_25</name>
    <dbReference type="NCBI Taxonomy" id="1802450"/>
    <lineage>
        <taxon>Bacteria</taxon>
        <taxon>Candidatus Wildermuthiibacteriota</taxon>
    </lineage>
</organism>
<comment type="function">
    <text evidence="5">Allows the formation of correctly charged Gln-tRNA(Gln) through the transamidation of misacylated Glu-tRNA(Gln) in organisms which lack glutaminyl-tRNA synthetase. The reaction takes place in the presence of glutamine and ATP through an activated gamma-phospho-Glu-tRNA(Gln).</text>
</comment>
<evidence type="ECO:0000256" key="2">
    <source>
        <dbReference type="ARBA" id="ARBA00022741"/>
    </source>
</evidence>
<dbReference type="GO" id="GO:0030956">
    <property type="term" value="C:glutamyl-tRNA(Gln) amidotransferase complex"/>
    <property type="evidence" value="ECO:0007669"/>
    <property type="project" value="InterPro"/>
</dbReference>
<comment type="subunit">
    <text evidence="5">Heterotrimer of A, B and C subunits.</text>
</comment>
<protein>
    <recommendedName>
        <fullName evidence="5">Glutamyl-tRNA(Gln) amidotransferase subunit A</fullName>
        <shortName evidence="5">Glu-ADT subunit A</shortName>
        <ecNumber evidence="5">6.3.5.7</ecNumber>
    </recommendedName>
</protein>
<evidence type="ECO:0000313" key="8">
    <source>
        <dbReference type="Proteomes" id="UP000178092"/>
    </source>
</evidence>
<evidence type="ECO:0000313" key="7">
    <source>
        <dbReference type="EMBL" id="OHA65263.1"/>
    </source>
</evidence>
<dbReference type="SUPFAM" id="SSF75304">
    <property type="entry name" value="Amidase signature (AS) enzymes"/>
    <property type="match status" value="1"/>
</dbReference>
<evidence type="ECO:0000256" key="3">
    <source>
        <dbReference type="ARBA" id="ARBA00022840"/>
    </source>
</evidence>
<dbReference type="InterPro" id="IPR023631">
    <property type="entry name" value="Amidase_dom"/>
</dbReference>
<keyword evidence="4 5" id="KW-0648">Protein biosynthesis</keyword>
<feature type="active site" description="Charge relay system" evidence="5">
    <location>
        <position position="155"/>
    </location>
</feature>
<keyword evidence="1 5" id="KW-0436">Ligase</keyword>
<reference evidence="7 8" key="1">
    <citation type="journal article" date="2016" name="Nat. Commun.">
        <title>Thousands of microbial genomes shed light on interconnected biogeochemical processes in an aquifer system.</title>
        <authorList>
            <person name="Anantharaman K."/>
            <person name="Brown C.T."/>
            <person name="Hug L.A."/>
            <person name="Sharon I."/>
            <person name="Castelle C.J."/>
            <person name="Probst A.J."/>
            <person name="Thomas B.C."/>
            <person name="Singh A."/>
            <person name="Wilkins M.J."/>
            <person name="Karaoz U."/>
            <person name="Brodie E.L."/>
            <person name="Williams K.H."/>
            <person name="Hubbard S.S."/>
            <person name="Banfield J.F."/>
        </authorList>
    </citation>
    <scope>NUCLEOTIDE SEQUENCE [LARGE SCALE GENOMIC DNA]</scope>
</reference>
<dbReference type="GO" id="GO:0050567">
    <property type="term" value="F:glutaminyl-tRNA synthase (glutamine-hydrolyzing) activity"/>
    <property type="evidence" value="ECO:0007669"/>
    <property type="project" value="UniProtKB-UniRule"/>
</dbReference>
<feature type="domain" description="Amidase" evidence="6">
    <location>
        <begin position="26"/>
        <end position="469"/>
    </location>
</feature>
<dbReference type="PANTHER" id="PTHR11895:SF151">
    <property type="entry name" value="GLUTAMYL-TRNA(GLN) AMIDOTRANSFERASE SUBUNIT A"/>
    <property type="match status" value="1"/>
</dbReference>
<gene>
    <name evidence="5" type="primary">gatA</name>
    <name evidence="7" type="ORF">A3C04_03085</name>
</gene>
<dbReference type="EMBL" id="MHTV01000045">
    <property type="protein sequence ID" value="OHA65263.1"/>
    <property type="molecule type" value="Genomic_DNA"/>
</dbReference>
<proteinExistence type="inferred from homology"/>
<evidence type="ECO:0000256" key="5">
    <source>
        <dbReference type="HAMAP-Rule" id="MF_00120"/>
    </source>
</evidence>
<accession>A0A1G2QXN0</accession>
<dbReference type="GO" id="GO:0005524">
    <property type="term" value="F:ATP binding"/>
    <property type="evidence" value="ECO:0007669"/>
    <property type="project" value="UniProtKB-KW"/>
</dbReference>
<dbReference type="Proteomes" id="UP000178092">
    <property type="component" value="Unassembled WGS sequence"/>
</dbReference>
<evidence type="ECO:0000256" key="1">
    <source>
        <dbReference type="ARBA" id="ARBA00022598"/>
    </source>
</evidence>
<dbReference type="InterPro" id="IPR004412">
    <property type="entry name" value="GatA"/>
</dbReference>
<feature type="active site" description="Charge relay system" evidence="5">
    <location>
        <position position="80"/>
    </location>
</feature>
<sequence length="482" mass="52282">MESLAKLSIRTIHEKLVHREISAVEIARMHLEHIENTDQEFHAFLTVTADMALEQAALVDEKIKEGQEIPLLAGIPCAVKDAILVKGVRCTAGSKILENYIAPYDATVIARLREQGTVLVGKTNTDEFGMGTSTENSAFGATKNPHDLTRVAGGSSGGSAAAVCSGESVFALGEDTGGSIRLPASFCGVIGLKPTYGTVSRHGIIALASSLDQVGPFARNVEDAQTVFDAISGKDPLDSTSVLYRYAPLQEDINPKKIRIGVPKEFFAEGLDSQVEKVIRDMLAILEKGGAEIHEISLPNAPYALAVYYIINTSEASANLARYDAIRYGVPAQPKEAATDEKLFHVYMNNRGEKFGPEVKRRIMLGTYALSAGYYDAYYVKAQKIRTLLKQDFDRAFEKVDVIMGPTTPFLPFKLNERTADPLSMYLADLFTVPVNLAGLPALSVPAGKVGELPVGMHIIARAFGEPLLFQAGKLIENAWNF</sequence>
<comment type="similarity">
    <text evidence="5">Belongs to the amidase family. GatA subfamily.</text>
</comment>
<evidence type="ECO:0000256" key="4">
    <source>
        <dbReference type="ARBA" id="ARBA00022917"/>
    </source>
</evidence>
<dbReference type="HAMAP" id="MF_00120">
    <property type="entry name" value="GatA"/>
    <property type="match status" value="1"/>
</dbReference>
<comment type="caution">
    <text evidence="7">The sequence shown here is derived from an EMBL/GenBank/DDBJ whole genome shotgun (WGS) entry which is preliminary data.</text>
</comment>
<dbReference type="InterPro" id="IPR036928">
    <property type="entry name" value="AS_sf"/>
</dbReference>
<dbReference type="Gene3D" id="3.90.1300.10">
    <property type="entry name" value="Amidase signature (AS) domain"/>
    <property type="match status" value="1"/>
</dbReference>
<dbReference type="Pfam" id="PF01425">
    <property type="entry name" value="Amidase"/>
    <property type="match status" value="1"/>
</dbReference>
<keyword evidence="3 5" id="KW-0067">ATP-binding</keyword>
<feature type="active site" description="Acyl-ester intermediate" evidence="5">
    <location>
        <position position="179"/>
    </location>
</feature>
<dbReference type="AlphaFoldDB" id="A0A1G2QXN0"/>
<dbReference type="PANTHER" id="PTHR11895">
    <property type="entry name" value="TRANSAMIDASE"/>
    <property type="match status" value="1"/>
</dbReference>
<dbReference type="NCBIfam" id="TIGR00132">
    <property type="entry name" value="gatA"/>
    <property type="match status" value="1"/>
</dbReference>
<dbReference type="GO" id="GO:0006412">
    <property type="term" value="P:translation"/>
    <property type="evidence" value="ECO:0007669"/>
    <property type="project" value="UniProtKB-UniRule"/>
</dbReference>
<dbReference type="EC" id="6.3.5.7" evidence="5"/>
<dbReference type="InterPro" id="IPR000120">
    <property type="entry name" value="Amidase"/>
</dbReference>